<reference evidence="1 2" key="1">
    <citation type="submission" date="2020-08" db="EMBL/GenBank/DDBJ databases">
        <title>Genome public.</title>
        <authorList>
            <person name="Liu C."/>
            <person name="Sun Q."/>
        </authorList>
    </citation>
    <scope>NUCLEOTIDE SEQUENCE [LARGE SCALE GENOMIC DNA]</scope>
    <source>
        <strain evidence="1 2">NSJ-56</strain>
    </source>
</reference>
<dbReference type="Proteomes" id="UP000646484">
    <property type="component" value="Unassembled WGS sequence"/>
</dbReference>
<comment type="caution">
    <text evidence="1">The sequence shown here is derived from an EMBL/GenBank/DDBJ whole genome shotgun (WGS) entry which is preliminary data.</text>
</comment>
<gene>
    <name evidence="1" type="ORF">H8S64_19185</name>
</gene>
<evidence type="ECO:0000313" key="1">
    <source>
        <dbReference type="EMBL" id="MBC5623224.1"/>
    </source>
</evidence>
<name>A0ABR7D605_9BACT</name>
<dbReference type="Gene3D" id="3.40.30.10">
    <property type="entry name" value="Glutaredoxin"/>
    <property type="match status" value="1"/>
</dbReference>
<keyword evidence="2" id="KW-1185">Reference proteome</keyword>
<accession>A0ABR7D605</accession>
<evidence type="ECO:0000313" key="2">
    <source>
        <dbReference type="Proteomes" id="UP000646484"/>
    </source>
</evidence>
<dbReference type="EMBL" id="JACOOH010000009">
    <property type="protein sequence ID" value="MBC5623224.1"/>
    <property type="molecule type" value="Genomic_DNA"/>
</dbReference>
<dbReference type="RefSeq" id="WP_186978308.1">
    <property type="nucleotide sequence ID" value="NZ_JACOOH010000009.1"/>
</dbReference>
<proteinExistence type="predicted"/>
<organism evidence="1 2">
    <name type="scientific">Butyricimonas hominis</name>
    <dbReference type="NCBI Taxonomy" id="2763032"/>
    <lineage>
        <taxon>Bacteria</taxon>
        <taxon>Pseudomonadati</taxon>
        <taxon>Bacteroidota</taxon>
        <taxon>Bacteroidia</taxon>
        <taxon>Bacteroidales</taxon>
        <taxon>Odoribacteraceae</taxon>
        <taxon>Butyricimonas</taxon>
    </lineage>
</organism>
<protein>
    <recommendedName>
        <fullName evidence="3">DUF1450 domain-containing protein</fullName>
    </recommendedName>
</protein>
<sequence length="84" mass="9256">MEKVNLKICVGTMCYVMGGAELRDVIESLPHNIIEHLNVSYSPCLGCSKGEEAPPFIEINGKRVAGVSKNSLIRIIKEELRDVV</sequence>
<evidence type="ECO:0008006" key="3">
    <source>
        <dbReference type="Google" id="ProtNLM"/>
    </source>
</evidence>